<dbReference type="SUPFAM" id="SSF53850">
    <property type="entry name" value="Periplasmic binding protein-like II"/>
    <property type="match status" value="1"/>
</dbReference>
<dbReference type="EMBL" id="BAABFL010000451">
    <property type="protein sequence ID" value="GAA4651392.1"/>
    <property type="molecule type" value="Genomic_DNA"/>
</dbReference>
<dbReference type="InterPro" id="IPR005119">
    <property type="entry name" value="LysR_subst-bd"/>
</dbReference>
<dbReference type="CDD" id="cd05466">
    <property type="entry name" value="PBP2_LTTR_substrate"/>
    <property type="match status" value="1"/>
</dbReference>
<evidence type="ECO:0000313" key="7">
    <source>
        <dbReference type="Proteomes" id="UP001500604"/>
    </source>
</evidence>
<dbReference type="PANTHER" id="PTHR30126:SF91">
    <property type="entry name" value="LYSR FAMILY TRANSCRIPTIONAL REGULATOR"/>
    <property type="match status" value="1"/>
</dbReference>
<evidence type="ECO:0000256" key="4">
    <source>
        <dbReference type="ARBA" id="ARBA00023163"/>
    </source>
</evidence>
<reference evidence="7" key="1">
    <citation type="journal article" date="2019" name="Int. J. Syst. Evol. Microbiol.">
        <title>The Global Catalogue of Microorganisms (GCM) 10K type strain sequencing project: providing services to taxonomists for standard genome sequencing and annotation.</title>
        <authorList>
            <consortium name="The Broad Institute Genomics Platform"/>
            <consortium name="The Broad Institute Genome Sequencing Center for Infectious Disease"/>
            <person name="Wu L."/>
            <person name="Ma J."/>
        </authorList>
    </citation>
    <scope>NUCLEOTIDE SEQUENCE [LARGE SCALE GENOMIC DNA]</scope>
    <source>
        <strain evidence="7">JCM 17805</strain>
    </source>
</reference>
<comment type="caution">
    <text evidence="6">The sequence shown here is derived from an EMBL/GenBank/DDBJ whole genome shotgun (WGS) entry which is preliminary data.</text>
</comment>
<dbReference type="Proteomes" id="UP001500604">
    <property type="component" value="Unassembled WGS sequence"/>
</dbReference>
<dbReference type="PROSITE" id="PS50931">
    <property type="entry name" value="HTH_LYSR"/>
    <property type="match status" value="1"/>
</dbReference>
<keyword evidence="3" id="KW-0238">DNA-binding</keyword>
<dbReference type="InterPro" id="IPR000847">
    <property type="entry name" value="LysR_HTH_N"/>
</dbReference>
<dbReference type="SUPFAM" id="SSF46785">
    <property type="entry name" value="Winged helix' DNA-binding domain"/>
    <property type="match status" value="1"/>
</dbReference>
<accession>A0ABP8V8U9</accession>
<name>A0ABP8V8U9_9GAMM</name>
<comment type="similarity">
    <text evidence="1">Belongs to the LysR transcriptional regulatory family.</text>
</comment>
<keyword evidence="7" id="KW-1185">Reference proteome</keyword>
<dbReference type="Gene3D" id="3.40.190.290">
    <property type="match status" value="1"/>
</dbReference>
<proteinExistence type="inferred from homology"/>
<evidence type="ECO:0000256" key="1">
    <source>
        <dbReference type="ARBA" id="ARBA00009437"/>
    </source>
</evidence>
<dbReference type="InterPro" id="IPR036388">
    <property type="entry name" value="WH-like_DNA-bd_sf"/>
</dbReference>
<dbReference type="PANTHER" id="PTHR30126">
    <property type="entry name" value="HTH-TYPE TRANSCRIPTIONAL REGULATOR"/>
    <property type="match status" value="1"/>
</dbReference>
<protein>
    <submittedName>
        <fullName evidence="6">LysR family transcriptional regulator</fullName>
    </submittedName>
</protein>
<dbReference type="Pfam" id="PF03466">
    <property type="entry name" value="LysR_substrate"/>
    <property type="match status" value="1"/>
</dbReference>
<dbReference type="RefSeq" id="WP_345197761.1">
    <property type="nucleotide sequence ID" value="NZ_BAABFL010000451.1"/>
</dbReference>
<keyword evidence="2" id="KW-0805">Transcription regulation</keyword>
<evidence type="ECO:0000313" key="6">
    <source>
        <dbReference type="EMBL" id="GAA4651392.1"/>
    </source>
</evidence>
<sequence>MKIQPLKAFVMTAELGSISEAARKMARPRPQVSNWISDLEADWDVELFDRSSHKPELTEAGRQLLDYSRTILRNLDNLDSKVKNLHKQNSQLRMGFEQCIAPQQIQRLLEALIIRYPSLSLTVLSDSSCKIQRELQAGRLDIGFCNNYYVTSQDIRMRHAFDSRYIGCCAPDYPLNNFEELTANDVSPYRQIDLFLREEDMPDATRFSADVMQVDSYQTLLPLVAGGFGWGICPMSFARPYLNDGKLAILNHPEAVGSLPVYVMHMDALACEPFAEWVIEEGGHYLAVID</sequence>
<evidence type="ECO:0000256" key="2">
    <source>
        <dbReference type="ARBA" id="ARBA00023015"/>
    </source>
</evidence>
<gene>
    <name evidence="6" type="ORF">GCM10023116_36760</name>
</gene>
<dbReference type="Pfam" id="PF00126">
    <property type="entry name" value="HTH_1"/>
    <property type="match status" value="1"/>
</dbReference>
<organism evidence="6 7">
    <name type="scientific">Kistimonas scapharcae</name>
    <dbReference type="NCBI Taxonomy" id="1036133"/>
    <lineage>
        <taxon>Bacteria</taxon>
        <taxon>Pseudomonadati</taxon>
        <taxon>Pseudomonadota</taxon>
        <taxon>Gammaproteobacteria</taxon>
        <taxon>Oceanospirillales</taxon>
        <taxon>Endozoicomonadaceae</taxon>
        <taxon>Kistimonas</taxon>
    </lineage>
</organism>
<dbReference type="InterPro" id="IPR036390">
    <property type="entry name" value="WH_DNA-bd_sf"/>
</dbReference>
<feature type="domain" description="HTH lysR-type" evidence="5">
    <location>
        <begin position="1"/>
        <end position="58"/>
    </location>
</feature>
<evidence type="ECO:0000256" key="3">
    <source>
        <dbReference type="ARBA" id="ARBA00023125"/>
    </source>
</evidence>
<evidence type="ECO:0000259" key="5">
    <source>
        <dbReference type="PROSITE" id="PS50931"/>
    </source>
</evidence>
<dbReference type="Gene3D" id="1.10.10.10">
    <property type="entry name" value="Winged helix-like DNA-binding domain superfamily/Winged helix DNA-binding domain"/>
    <property type="match status" value="1"/>
</dbReference>
<keyword evidence="4" id="KW-0804">Transcription</keyword>